<name>A0A099LP62_9VIBR</name>
<accession>A0A099LP62</accession>
<evidence type="ECO:0000313" key="9">
    <source>
        <dbReference type="EMBL" id="KGK10003.1"/>
    </source>
</evidence>
<dbReference type="Pfam" id="PF08448">
    <property type="entry name" value="PAS_4"/>
    <property type="match status" value="1"/>
</dbReference>
<dbReference type="PIRSF" id="PIRSF005925">
    <property type="entry name" value="Dos"/>
    <property type="match status" value="1"/>
</dbReference>
<dbReference type="Proteomes" id="UP000029994">
    <property type="component" value="Unassembled WGS sequence"/>
</dbReference>
<dbReference type="InterPro" id="IPR035965">
    <property type="entry name" value="PAS-like_dom_sf"/>
</dbReference>
<dbReference type="CDD" id="cd01949">
    <property type="entry name" value="GGDEF"/>
    <property type="match status" value="1"/>
</dbReference>
<dbReference type="InterPro" id="IPR000014">
    <property type="entry name" value="PAS"/>
</dbReference>
<dbReference type="PROSITE" id="PS50883">
    <property type="entry name" value="EAL"/>
    <property type="match status" value="1"/>
</dbReference>
<gene>
    <name evidence="9" type="ORF">EA26_01230</name>
</gene>
<dbReference type="SMART" id="SM00052">
    <property type="entry name" value="EAL"/>
    <property type="match status" value="1"/>
</dbReference>
<dbReference type="SUPFAM" id="SSF141868">
    <property type="entry name" value="EAL domain-like"/>
    <property type="match status" value="1"/>
</dbReference>
<dbReference type="RefSeq" id="WP_039428675.1">
    <property type="nucleotide sequence ID" value="NZ_JMCG01000001.1"/>
</dbReference>
<dbReference type="InterPro" id="IPR001610">
    <property type="entry name" value="PAC"/>
</dbReference>
<dbReference type="Gene3D" id="3.30.70.270">
    <property type="match status" value="1"/>
</dbReference>
<dbReference type="Pfam" id="PF00563">
    <property type="entry name" value="EAL"/>
    <property type="match status" value="1"/>
</dbReference>
<evidence type="ECO:0000256" key="3">
    <source>
        <dbReference type="ARBA" id="ARBA00022636"/>
    </source>
</evidence>
<proteinExistence type="predicted"/>
<reference evidence="9 10" key="1">
    <citation type="submission" date="2014-04" db="EMBL/GenBank/DDBJ databases">
        <title>Genome sequencing of Vibrio navarrensis strains.</title>
        <authorList>
            <person name="Gladney L.M."/>
            <person name="Katz L.S."/>
            <person name="Marino-Ramirez L."/>
            <person name="Jordan I.K."/>
        </authorList>
    </citation>
    <scope>NUCLEOTIDE SEQUENCE [LARGE SCALE GENOMIC DNA]</scope>
    <source>
        <strain evidence="9 10">ATCC 51183</strain>
    </source>
</reference>
<comment type="caution">
    <text evidence="9">The sequence shown here is derived from an EMBL/GenBank/DDBJ whole genome shotgun (WGS) entry which is preliminary data.</text>
</comment>
<dbReference type="SMART" id="SM00267">
    <property type="entry name" value="GGDEF"/>
    <property type="match status" value="1"/>
</dbReference>
<dbReference type="SUPFAM" id="SSF55785">
    <property type="entry name" value="PYP-like sensor domain (PAS domain)"/>
    <property type="match status" value="2"/>
</dbReference>
<dbReference type="SUPFAM" id="SSF55073">
    <property type="entry name" value="Nucleotide cyclase"/>
    <property type="match status" value="1"/>
</dbReference>
<keyword evidence="10" id="KW-1185">Reference proteome</keyword>
<dbReference type="CDD" id="cd00130">
    <property type="entry name" value="PAS"/>
    <property type="match status" value="2"/>
</dbReference>
<dbReference type="NCBIfam" id="TIGR00229">
    <property type="entry name" value="sensory_box"/>
    <property type="match status" value="2"/>
</dbReference>
<protein>
    <recommendedName>
        <fullName evidence="2">cyclic-guanylate-specific phosphodiesterase</fullName>
        <ecNumber evidence="2">3.1.4.52</ecNumber>
    </recommendedName>
</protein>
<comment type="cofactor">
    <cofactor evidence="1">
        <name>Mg(2+)</name>
        <dbReference type="ChEBI" id="CHEBI:18420"/>
    </cofactor>
</comment>
<dbReference type="GeneID" id="43681843"/>
<feature type="domain" description="PAC" evidence="6">
    <location>
        <begin position="344"/>
        <end position="396"/>
    </location>
</feature>
<dbReference type="FunFam" id="3.30.70.270:FF:000001">
    <property type="entry name" value="Diguanylate cyclase domain protein"/>
    <property type="match status" value="1"/>
</dbReference>
<dbReference type="Pfam" id="PF00990">
    <property type="entry name" value="GGDEF"/>
    <property type="match status" value="1"/>
</dbReference>
<evidence type="ECO:0000259" key="8">
    <source>
        <dbReference type="PROSITE" id="PS50887"/>
    </source>
</evidence>
<evidence type="ECO:0000259" key="7">
    <source>
        <dbReference type="PROSITE" id="PS50883"/>
    </source>
</evidence>
<dbReference type="EC" id="3.1.4.52" evidence="2"/>
<dbReference type="FunFam" id="3.20.20.450:FF:000001">
    <property type="entry name" value="Cyclic di-GMP phosphodiesterase yahA"/>
    <property type="match status" value="1"/>
</dbReference>
<evidence type="ECO:0000256" key="4">
    <source>
        <dbReference type="ARBA" id="ARBA00051114"/>
    </source>
</evidence>
<dbReference type="SMART" id="SM00091">
    <property type="entry name" value="PAS"/>
    <property type="match status" value="2"/>
</dbReference>
<dbReference type="InterPro" id="IPR013656">
    <property type="entry name" value="PAS_4"/>
</dbReference>
<evidence type="ECO:0000313" key="10">
    <source>
        <dbReference type="Proteomes" id="UP000029994"/>
    </source>
</evidence>
<dbReference type="EMBL" id="JMCG01000001">
    <property type="protein sequence ID" value="KGK10003.1"/>
    <property type="molecule type" value="Genomic_DNA"/>
</dbReference>
<dbReference type="SMART" id="SM00086">
    <property type="entry name" value="PAC"/>
    <property type="match status" value="2"/>
</dbReference>
<dbReference type="STRING" id="29495.EA26_01230"/>
<evidence type="ECO:0000256" key="2">
    <source>
        <dbReference type="ARBA" id="ARBA00012282"/>
    </source>
</evidence>
<dbReference type="InterPro" id="IPR012226">
    <property type="entry name" value="Diguanyl_cyclase/Pdiesterase"/>
</dbReference>
<dbReference type="PANTHER" id="PTHR44757">
    <property type="entry name" value="DIGUANYLATE CYCLASE DGCP"/>
    <property type="match status" value="1"/>
</dbReference>
<dbReference type="GO" id="GO:0006355">
    <property type="term" value="P:regulation of DNA-templated transcription"/>
    <property type="evidence" value="ECO:0007669"/>
    <property type="project" value="InterPro"/>
</dbReference>
<dbReference type="Pfam" id="PF00989">
    <property type="entry name" value="PAS"/>
    <property type="match status" value="1"/>
</dbReference>
<dbReference type="PROSITE" id="PS50113">
    <property type="entry name" value="PAC"/>
    <property type="match status" value="2"/>
</dbReference>
<dbReference type="InterPro" id="IPR000700">
    <property type="entry name" value="PAS-assoc_C"/>
</dbReference>
<dbReference type="GO" id="GO:0071732">
    <property type="term" value="P:cellular response to nitric oxide"/>
    <property type="evidence" value="ECO:0007669"/>
    <property type="project" value="UniProtKB-ARBA"/>
</dbReference>
<evidence type="ECO:0000256" key="1">
    <source>
        <dbReference type="ARBA" id="ARBA00001946"/>
    </source>
</evidence>
<dbReference type="NCBIfam" id="TIGR00254">
    <property type="entry name" value="GGDEF"/>
    <property type="match status" value="1"/>
</dbReference>
<dbReference type="InterPro" id="IPR000160">
    <property type="entry name" value="GGDEF_dom"/>
</dbReference>
<dbReference type="GO" id="GO:0071111">
    <property type="term" value="F:cyclic-guanylate-specific phosphodiesterase activity"/>
    <property type="evidence" value="ECO:0007669"/>
    <property type="project" value="UniProtKB-EC"/>
</dbReference>
<dbReference type="InterPro" id="IPR043128">
    <property type="entry name" value="Rev_trsase/Diguanyl_cyclase"/>
</dbReference>
<dbReference type="InterPro" id="IPR052155">
    <property type="entry name" value="Biofilm_reg_signaling"/>
</dbReference>
<feature type="domain" description="GGDEF" evidence="8">
    <location>
        <begin position="428"/>
        <end position="562"/>
    </location>
</feature>
<dbReference type="InterPro" id="IPR001633">
    <property type="entry name" value="EAL_dom"/>
</dbReference>
<dbReference type="InterPro" id="IPR029787">
    <property type="entry name" value="Nucleotide_cyclase"/>
</dbReference>
<dbReference type="PROSITE" id="PS50887">
    <property type="entry name" value="GGDEF"/>
    <property type="match status" value="1"/>
</dbReference>
<dbReference type="InterPro" id="IPR035919">
    <property type="entry name" value="EAL_sf"/>
</dbReference>
<feature type="domain" description="PAC" evidence="6">
    <location>
        <begin position="222"/>
        <end position="274"/>
    </location>
</feature>
<feature type="domain" description="PAS" evidence="5">
    <location>
        <begin position="271"/>
        <end position="328"/>
    </location>
</feature>
<dbReference type="CDD" id="cd01948">
    <property type="entry name" value="EAL"/>
    <property type="match status" value="1"/>
</dbReference>
<evidence type="ECO:0000259" key="5">
    <source>
        <dbReference type="PROSITE" id="PS50112"/>
    </source>
</evidence>
<dbReference type="eggNOG" id="COG5001">
    <property type="taxonomic scope" value="Bacteria"/>
</dbReference>
<dbReference type="PANTHER" id="PTHR44757:SF2">
    <property type="entry name" value="BIOFILM ARCHITECTURE MAINTENANCE PROTEIN MBAA"/>
    <property type="match status" value="1"/>
</dbReference>
<comment type="catalytic activity">
    <reaction evidence="4">
        <text>3',3'-c-di-GMP + H2O = 5'-phosphoguanylyl(3'-&gt;5')guanosine + H(+)</text>
        <dbReference type="Rhea" id="RHEA:24902"/>
        <dbReference type="ChEBI" id="CHEBI:15377"/>
        <dbReference type="ChEBI" id="CHEBI:15378"/>
        <dbReference type="ChEBI" id="CHEBI:58754"/>
        <dbReference type="ChEBI" id="CHEBI:58805"/>
        <dbReference type="EC" id="3.1.4.52"/>
    </reaction>
    <physiologicalReaction direction="left-to-right" evidence="4">
        <dbReference type="Rhea" id="RHEA:24903"/>
    </physiologicalReaction>
</comment>
<dbReference type="Gene3D" id="3.20.20.450">
    <property type="entry name" value="EAL domain"/>
    <property type="match status" value="1"/>
</dbReference>
<dbReference type="Gene3D" id="3.30.450.20">
    <property type="entry name" value="PAS domain"/>
    <property type="match status" value="2"/>
</dbReference>
<dbReference type="InterPro" id="IPR013767">
    <property type="entry name" value="PAS_fold"/>
</dbReference>
<feature type="domain" description="EAL" evidence="7">
    <location>
        <begin position="571"/>
        <end position="824"/>
    </location>
</feature>
<evidence type="ECO:0000259" key="6">
    <source>
        <dbReference type="PROSITE" id="PS50113"/>
    </source>
</evidence>
<keyword evidence="3" id="KW-0973">c-di-GMP</keyword>
<dbReference type="AlphaFoldDB" id="A0A099LP62"/>
<organism evidence="9 10">
    <name type="scientific">Vibrio navarrensis</name>
    <dbReference type="NCBI Taxonomy" id="29495"/>
    <lineage>
        <taxon>Bacteria</taxon>
        <taxon>Pseudomonadati</taxon>
        <taxon>Pseudomonadota</taxon>
        <taxon>Gammaproteobacteria</taxon>
        <taxon>Vibrionales</taxon>
        <taxon>Vibrionaceae</taxon>
        <taxon>Vibrio</taxon>
    </lineage>
</organism>
<sequence>MFRFAISNDVLARWKQKITKASEFLDCDCYFYSFSYTGQWMLEFAMPIGSQSHLGVEIYAKLEQWQAEWPIGQTEAQYQTVNDQAIALSPIWLLDQQLFGVLIARCRKAQHAAPMAVQLSGLAAIFSFELANLYHQQQLRHQAAELTAIPKLQDFIDCLEDHTWIKSVDGKYLATNQSVEQAWQKSGLEIVGQSDYELFPESRAKKFIESDELVVASGNQQVVEECYVFDDQQNKSWLETIKSPIRNRRGELIGILGMTRNITRRKHIETQLTLASRIFNNSQEGMVITDHNARILDVNQAFSSITGYSAEEVVGKDPSILRSGHHDDAFYQQLWQQLEQQGQWKGEFINRRKDGSIYPQLATISAVQDERHELVNYICVFEDISARKANEAKLERMAFYDPLTGLPNRTLLVKLLQQQIKSGEQSGLSFATLFLDIDHFKHINDSLGHLCGDTLLSQLGRRLSEALHGRAHISRIGGDEFVVLLPDLQNDEQLTQALSDILKVFNRPFHLSEQENLRVSTSIGIARFPQDGTDSASLLKNADTAMYLAKKNGRNGYAFYSPDLTNQSLSRLRYQSALHEALEKDQLFLLYQPQFNLYESRLVGVEALLRWQHPEWGLISPAEFIPVAEKTGLIQEIGLWVLRSACQQAATWLSQGYRFSHMAVNVSALQLQNPHFISELQDILQDTRLPARKLELEITEGFLLHDPAKAIQALNQLRTMGVEIALDDFGTGYSSLSYLKGLPISKLKIDRSFINDIPVDSDSNAIVKAVIAMGETLALTVIAEGVENQQQVDYLISQGCLLGQGFYLARPQDAQQVAQLMVRE</sequence>
<dbReference type="PROSITE" id="PS50112">
    <property type="entry name" value="PAS"/>
    <property type="match status" value="1"/>
</dbReference>